<dbReference type="InterPro" id="IPR022732">
    <property type="entry name" value="Peptidase_S54_GlpG_N"/>
</dbReference>
<keyword evidence="6 7" id="KW-0472">Membrane</keyword>
<dbReference type="InterPro" id="IPR038236">
    <property type="entry name" value="GlpG_N_sf"/>
</dbReference>
<accession>A0A5C5XNB5</accession>
<proteinExistence type="inferred from homology"/>
<evidence type="ECO:0000256" key="4">
    <source>
        <dbReference type="ARBA" id="ARBA00022801"/>
    </source>
</evidence>
<evidence type="ECO:0000256" key="7">
    <source>
        <dbReference type="SAM" id="Phobius"/>
    </source>
</evidence>
<comment type="subcellular location">
    <subcellularLocation>
        <location evidence="1">Membrane</location>
        <topology evidence="1">Multi-pass membrane protein</topology>
    </subcellularLocation>
</comment>
<keyword evidence="4 10" id="KW-0378">Hydrolase</keyword>
<dbReference type="Proteomes" id="UP000316095">
    <property type="component" value="Unassembled WGS sequence"/>
</dbReference>
<feature type="transmembrane region" description="Helical" evidence="7">
    <location>
        <begin position="233"/>
        <end position="250"/>
    </location>
</feature>
<dbReference type="AlphaFoldDB" id="A0A5C5XNB5"/>
<feature type="transmembrane region" description="Helical" evidence="7">
    <location>
        <begin position="288"/>
        <end position="307"/>
    </location>
</feature>
<dbReference type="Gene3D" id="3.30.70.2350">
    <property type="match status" value="1"/>
</dbReference>
<dbReference type="PANTHER" id="PTHR43731:SF14">
    <property type="entry name" value="PRESENILIN-ASSOCIATED RHOMBOID-LIKE PROTEIN, MITOCHONDRIAL"/>
    <property type="match status" value="1"/>
</dbReference>
<gene>
    <name evidence="10" type="primary">glpG</name>
    <name evidence="10" type="ORF">Pan54_40050</name>
</gene>
<name>A0A5C5XNB5_9PLAN</name>
<dbReference type="EC" id="3.4.21.105" evidence="10"/>
<evidence type="ECO:0000313" key="11">
    <source>
        <dbReference type="Proteomes" id="UP000316095"/>
    </source>
</evidence>
<evidence type="ECO:0000256" key="2">
    <source>
        <dbReference type="ARBA" id="ARBA00009045"/>
    </source>
</evidence>
<keyword evidence="10" id="KW-0645">Protease</keyword>
<reference evidence="10 11" key="1">
    <citation type="submission" date="2019-02" db="EMBL/GenBank/DDBJ databases">
        <title>Deep-cultivation of Planctomycetes and their phenomic and genomic characterization uncovers novel biology.</title>
        <authorList>
            <person name="Wiegand S."/>
            <person name="Jogler M."/>
            <person name="Boedeker C."/>
            <person name="Pinto D."/>
            <person name="Vollmers J."/>
            <person name="Rivas-Marin E."/>
            <person name="Kohn T."/>
            <person name="Peeters S.H."/>
            <person name="Heuer A."/>
            <person name="Rast P."/>
            <person name="Oberbeckmann S."/>
            <person name="Bunk B."/>
            <person name="Jeske O."/>
            <person name="Meyerdierks A."/>
            <person name="Storesund J.E."/>
            <person name="Kallscheuer N."/>
            <person name="Luecker S."/>
            <person name="Lage O.M."/>
            <person name="Pohl T."/>
            <person name="Merkel B.J."/>
            <person name="Hornburger P."/>
            <person name="Mueller R.-W."/>
            <person name="Bruemmer F."/>
            <person name="Labrenz M."/>
            <person name="Spormann A.M."/>
            <person name="Op Den Camp H."/>
            <person name="Overmann J."/>
            <person name="Amann R."/>
            <person name="Jetten M.S.M."/>
            <person name="Mascher T."/>
            <person name="Medema M.H."/>
            <person name="Devos D.P."/>
            <person name="Kaster A.-K."/>
            <person name="Ovreas L."/>
            <person name="Rohde M."/>
            <person name="Galperin M.Y."/>
            <person name="Jogler C."/>
        </authorList>
    </citation>
    <scope>NUCLEOTIDE SEQUENCE [LARGE SCALE GENOMIC DNA]</scope>
    <source>
        <strain evidence="10 11">Pan54</strain>
    </source>
</reference>
<protein>
    <submittedName>
        <fullName evidence="10">Rhomboid protease GlpG</fullName>
        <ecNumber evidence="10">3.4.21.105</ecNumber>
    </submittedName>
</protein>
<feature type="transmembrane region" description="Helical" evidence="7">
    <location>
        <begin position="102"/>
        <end position="124"/>
    </location>
</feature>
<dbReference type="EMBL" id="SJPG01000001">
    <property type="protein sequence ID" value="TWT63252.1"/>
    <property type="molecule type" value="Genomic_DNA"/>
</dbReference>
<evidence type="ECO:0000256" key="3">
    <source>
        <dbReference type="ARBA" id="ARBA00022692"/>
    </source>
</evidence>
<dbReference type="RefSeq" id="WP_146505025.1">
    <property type="nucleotide sequence ID" value="NZ_SJPG01000001.1"/>
</dbReference>
<dbReference type="InterPro" id="IPR050925">
    <property type="entry name" value="Rhomboid_protease_S54"/>
</dbReference>
<dbReference type="Gene3D" id="1.20.1540.10">
    <property type="entry name" value="Rhomboid-like"/>
    <property type="match status" value="1"/>
</dbReference>
<dbReference type="GO" id="GO:0016020">
    <property type="term" value="C:membrane"/>
    <property type="evidence" value="ECO:0007669"/>
    <property type="project" value="UniProtKB-SubCell"/>
</dbReference>
<evidence type="ECO:0000256" key="1">
    <source>
        <dbReference type="ARBA" id="ARBA00004141"/>
    </source>
</evidence>
<evidence type="ECO:0000259" key="8">
    <source>
        <dbReference type="Pfam" id="PF01694"/>
    </source>
</evidence>
<comment type="caution">
    <text evidence="10">The sequence shown here is derived from an EMBL/GenBank/DDBJ whole genome shotgun (WGS) entry which is preliminary data.</text>
</comment>
<organism evidence="10 11">
    <name type="scientific">Rubinisphaera italica</name>
    <dbReference type="NCBI Taxonomy" id="2527969"/>
    <lineage>
        <taxon>Bacteria</taxon>
        <taxon>Pseudomonadati</taxon>
        <taxon>Planctomycetota</taxon>
        <taxon>Planctomycetia</taxon>
        <taxon>Planctomycetales</taxon>
        <taxon>Planctomycetaceae</taxon>
        <taxon>Rubinisphaera</taxon>
    </lineage>
</organism>
<dbReference type="SUPFAM" id="SSF144091">
    <property type="entry name" value="Rhomboid-like"/>
    <property type="match status" value="1"/>
</dbReference>
<evidence type="ECO:0000256" key="5">
    <source>
        <dbReference type="ARBA" id="ARBA00022989"/>
    </source>
</evidence>
<evidence type="ECO:0000313" key="10">
    <source>
        <dbReference type="EMBL" id="TWT63252.1"/>
    </source>
</evidence>
<dbReference type="Pfam" id="PF01694">
    <property type="entry name" value="Rhomboid"/>
    <property type="match status" value="1"/>
</dbReference>
<keyword evidence="3 7" id="KW-0812">Transmembrane</keyword>
<keyword evidence="5 7" id="KW-1133">Transmembrane helix</keyword>
<dbReference type="InterPro" id="IPR035952">
    <property type="entry name" value="Rhomboid-like_sf"/>
</dbReference>
<comment type="similarity">
    <text evidence="2">Belongs to the peptidase S54 family.</text>
</comment>
<dbReference type="GO" id="GO:0004252">
    <property type="term" value="F:serine-type endopeptidase activity"/>
    <property type="evidence" value="ECO:0007669"/>
    <property type="project" value="InterPro"/>
</dbReference>
<sequence length="313" mass="35260">MRQLGTLDSQSAANKFRDYLLSQSVESNVDQVESAWEIWIVNEDDLPKAKSEFEAFQQNPEADHFSKGAQLASSLRAEQEKQALEVIRQRMKIRRQMQPPQLTTASVTSLLIIASVIITLLTILNQNDYGSVSRADFSICEYRIISPTEIAWYPGFQEVRAGEIWRLFTPVFIHFDAFHLLFNMYCLYLFGAMLEPRLGSWRFLLMVLVIGVLSNVGEYYFRVPLLEWRPDPSFGGMSGVNYGLFGYIWIKGTLEPEAGIALPQFTIYLMIGFFFLCMTGLIGPIANAAHAFGLMIGCAIAGVGTVIKRGLKP</sequence>
<keyword evidence="11" id="KW-1185">Reference proteome</keyword>
<feature type="domain" description="Peptidase S54 GlpG peptidase N-terminal" evidence="9">
    <location>
        <begin position="1"/>
        <end position="68"/>
    </location>
</feature>
<dbReference type="Pfam" id="PF12122">
    <property type="entry name" value="Rhomboid_N"/>
    <property type="match status" value="1"/>
</dbReference>
<dbReference type="OrthoDB" id="9813074at2"/>
<dbReference type="GO" id="GO:0006508">
    <property type="term" value="P:proteolysis"/>
    <property type="evidence" value="ECO:0007669"/>
    <property type="project" value="UniProtKB-KW"/>
</dbReference>
<dbReference type="InterPro" id="IPR022764">
    <property type="entry name" value="Peptidase_S54_rhomboid_dom"/>
</dbReference>
<evidence type="ECO:0000259" key="9">
    <source>
        <dbReference type="Pfam" id="PF12122"/>
    </source>
</evidence>
<evidence type="ECO:0000256" key="6">
    <source>
        <dbReference type="ARBA" id="ARBA00023136"/>
    </source>
</evidence>
<feature type="transmembrane region" description="Helical" evidence="7">
    <location>
        <begin position="262"/>
        <end position="282"/>
    </location>
</feature>
<feature type="domain" description="Peptidase S54 rhomboid" evidence="8">
    <location>
        <begin position="162"/>
        <end position="301"/>
    </location>
</feature>
<dbReference type="PANTHER" id="PTHR43731">
    <property type="entry name" value="RHOMBOID PROTEASE"/>
    <property type="match status" value="1"/>
</dbReference>
<feature type="transmembrane region" description="Helical" evidence="7">
    <location>
        <begin position="171"/>
        <end position="191"/>
    </location>
</feature>
<feature type="transmembrane region" description="Helical" evidence="7">
    <location>
        <begin position="203"/>
        <end position="221"/>
    </location>
</feature>